<dbReference type="Proteomes" id="UP000030780">
    <property type="component" value="Unassembled WGS sequence"/>
</dbReference>
<comment type="similarity">
    <text evidence="2">Belongs to the UPF0057 (PMP3) family.</text>
</comment>
<evidence type="ECO:0000256" key="1">
    <source>
        <dbReference type="ARBA" id="ARBA00004370"/>
    </source>
</evidence>
<name>M7W5X0_ENTHI</name>
<evidence type="ECO:0000256" key="3">
    <source>
        <dbReference type="ARBA" id="ARBA00022692"/>
    </source>
</evidence>
<feature type="transmembrane region" description="Helical" evidence="6">
    <location>
        <begin position="35"/>
        <end position="58"/>
    </location>
</feature>
<dbReference type="PROSITE" id="PS01309">
    <property type="entry name" value="UPF0057"/>
    <property type="match status" value="1"/>
</dbReference>
<evidence type="ECO:0000313" key="7">
    <source>
        <dbReference type="EMBL" id="EMS13246.1"/>
    </source>
</evidence>
<gene>
    <name evidence="7" type="ORF">KM1_288500</name>
</gene>
<reference evidence="7 8" key="1">
    <citation type="submission" date="2013-01" db="EMBL/GenBank/DDBJ databases">
        <authorList>
            <person name="Inman J."/>
            <person name="Zafar N."/>
            <person name="Lorenzi H."/>
            <person name="Caler E."/>
        </authorList>
    </citation>
    <scope>NUCLEOTIDE SEQUENCE [LARGE SCALE GENOMIC DNA]</scope>
    <source>
        <strain evidence="7 8">HM-3:IMSS</strain>
    </source>
</reference>
<protein>
    <recommendedName>
        <fullName evidence="9">Proteolipid membrane potential modulator</fullName>
    </recommendedName>
</protein>
<dbReference type="InterPro" id="IPR000612">
    <property type="entry name" value="PMP3"/>
</dbReference>
<dbReference type="AlphaFoldDB" id="M7W5X0"/>
<dbReference type="PANTHER" id="PTHR21659">
    <property type="entry name" value="HYDROPHOBIC PROTEIN RCI2 LOW TEMPERATURE AND SALT RESPONSIVE PROTEIN LTI6 -RELATED"/>
    <property type="match status" value="1"/>
</dbReference>
<dbReference type="VEuPathDB" id="AmoebaDB:KM1_288500"/>
<proteinExistence type="inferred from homology"/>
<keyword evidence="3 6" id="KW-0812">Transmembrane</keyword>
<keyword evidence="5 6" id="KW-0472">Membrane</keyword>
<evidence type="ECO:0000256" key="4">
    <source>
        <dbReference type="ARBA" id="ARBA00022989"/>
    </source>
</evidence>
<dbReference type="PANTHER" id="PTHR21659:SF42">
    <property type="entry name" value="UPF0057 MEMBRANE PROTEIN ZK632.10-RELATED"/>
    <property type="match status" value="1"/>
</dbReference>
<dbReference type="Pfam" id="PF01679">
    <property type="entry name" value="Pmp3"/>
    <property type="match status" value="1"/>
</dbReference>
<feature type="transmembrane region" description="Helical" evidence="6">
    <location>
        <begin position="64"/>
        <end position="87"/>
    </location>
</feature>
<keyword evidence="4 6" id="KW-1133">Transmembrane helix</keyword>
<dbReference type="GO" id="GO:0016020">
    <property type="term" value="C:membrane"/>
    <property type="evidence" value="ECO:0007669"/>
    <property type="project" value="UniProtKB-SubCell"/>
</dbReference>
<evidence type="ECO:0000256" key="2">
    <source>
        <dbReference type="ARBA" id="ARBA00009530"/>
    </source>
</evidence>
<comment type="subcellular location">
    <subcellularLocation>
        <location evidence="1">Membrane</location>
    </subcellularLocation>
</comment>
<sequence>MHGFSEANSLVCCKVSGLRSRLVLRRHIKLIKMECGCRCCLWVILAIILPPLAVGLLGGCTTHFWINIILCLICWFPAQVHAVWYVASF</sequence>
<accession>M7W5X0</accession>
<organism evidence="7 8">
    <name type="scientific">Entamoeba histolytica HM-3:IMSS</name>
    <dbReference type="NCBI Taxonomy" id="885315"/>
    <lineage>
        <taxon>Eukaryota</taxon>
        <taxon>Amoebozoa</taxon>
        <taxon>Evosea</taxon>
        <taxon>Archamoebae</taxon>
        <taxon>Mastigamoebida</taxon>
        <taxon>Entamoebidae</taxon>
        <taxon>Entamoeba</taxon>
    </lineage>
</organism>
<evidence type="ECO:0000313" key="8">
    <source>
        <dbReference type="Proteomes" id="UP000030780"/>
    </source>
</evidence>
<evidence type="ECO:0000256" key="5">
    <source>
        <dbReference type="ARBA" id="ARBA00023136"/>
    </source>
</evidence>
<evidence type="ECO:0000256" key="6">
    <source>
        <dbReference type="SAM" id="Phobius"/>
    </source>
</evidence>
<dbReference type="EMBL" id="KB638255">
    <property type="protein sequence ID" value="EMS13246.1"/>
    <property type="molecule type" value="Genomic_DNA"/>
</dbReference>
<evidence type="ECO:0008006" key="9">
    <source>
        <dbReference type="Google" id="ProtNLM"/>
    </source>
</evidence>